<organism evidence="14 15">
    <name type="scientific">Podospora appendiculata</name>
    <dbReference type="NCBI Taxonomy" id="314037"/>
    <lineage>
        <taxon>Eukaryota</taxon>
        <taxon>Fungi</taxon>
        <taxon>Dikarya</taxon>
        <taxon>Ascomycota</taxon>
        <taxon>Pezizomycotina</taxon>
        <taxon>Sordariomycetes</taxon>
        <taxon>Sordariomycetidae</taxon>
        <taxon>Sordariales</taxon>
        <taxon>Podosporaceae</taxon>
        <taxon>Podospora</taxon>
    </lineage>
</organism>
<reference evidence="14" key="1">
    <citation type="journal article" date="2023" name="Mol. Phylogenet. Evol.">
        <title>Genome-scale phylogeny and comparative genomics of the fungal order Sordariales.</title>
        <authorList>
            <person name="Hensen N."/>
            <person name="Bonometti L."/>
            <person name="Westerberg I."/>
            <person name="Brannstrom I.O."/>
            <person name="Guillou S."/>
            <person name="Cros-Aarteil S."/>
            <person name="Calhoun S."/>
            <person name="Haridas S."/>
            <person name="Kuo A."/>
            <person name="Mondo S."/>
            <person name="Pangilinan J."/>
            <person name="Riley R."/>
            <person name="LaButti K."/>
            <person name="Andreopoulos B."/>
            <person name="Lipzen A."/>
            <person name="Chen C."/>
            <person name="Yan M."/>
            <person name="Daum C."/>
            <person name="Ng V."/>
            <person name="Clum A."/>
            <person name="Steindorff A."/>
            <person name="Ohm R.A."/>
            <person name="Martin F."/>
            <person name="Silar P."/>
            <person name="Natvig D.O."/>
            <person name="Lalanne C."/>
            <person name="Gautier V."/>
            <person name="Ament-Velasquez S.L."/>
            <person name="Kruys A."/>
            <person name="Hutchinson M.I."/>
            <person name="Powell A.J."/>
            <person name="Barry K."/>
            <person name="Miller A.N."/>
            <person name="Grigoriev I.V."/>
            <person name="Debuchy R."/>
            <person name="Gladieux P."/>
            <person name="Hiltunen Thoren M."/>
            <person name="Johannesson H."/>
        </authorList>
    </citation>
    <scope>NUCLEOTIDE SEQUENCE</scope>
    <source>
        <strain evidence="14">CBS 314.62</strain>
    </source>
</reference>
<dbReference type="GO" id="GO:0140359">
    <property type="term" value="F:ABC-type transporter activity"/>
    <property type="evidence" value="ECO:0007669"/>
    <property type="project" value="InterPro"/>
</dbReference>
<keyword evidence="3" id="KW-1003">Cell membrane</keyword>
<feature type="transmembrane region" description="Helical" evidence="11">
    <location>
        <begin position="407"/>
        <end position="430"/>
    </location>
</feature>
<dbReference type="PANTHER" id="PTHR24223:SF399">
    <property type="entry name" value="ABC TRANSPORTER ATNG"/>
    <property type="match status" value="1"/>
</dbReference>
<keyword evidence="6" id="KW-0067">ATP-binding</keyword>
<proteinExistence type="predicted"/>
<evidence type="ECO:0000256" key="2">
    <source>
        <dbReference type="ARBA" id="ARBA00022448"/>
    </source>
</evidence>
<dbReference type="PANTHER" id="PTHR24223">
    <property type="entry name" value="ATP-BINDING CASSETTE SUB-FAMILY C"/>
    <property type="match status" value="1"/>
</dbReference>
<keyword evidence="4 11" id="KW-0812">Transmembrane</keyword>
<evidence type="ECO:0000313" key="14">
    <source>
        <dbReference type="EMBL" id="KAK3695795.1"/>
    </source>
</evidence>
<feature type="transmembrane region" description="Helical" evidence="11">
    <location>
        <begin position="905"/>
        <end position="934"/>
    </location>
</feature>
<feature type="transmembrane region" description="Helical" evidence="11">
    <location>
        <begin position="273"/>
        <end position="294"/>
    </location>
</feature>
<dbReference type="InterPro" id="IPR011527">
    <property type="entry name" value="ABC1_TM_dom"/>
</dbReference>
<feature type="transmembrane region" description="Helical" evidence="11">
    <location>
        <begin position="492"/>
        <end position="513"/>
    </location>
</feature>
<evidence type="ECO:0000256" key="1">
    <source>
        <dbReference type="ARBA" id="ARBA00004651"/>
    </source>
</evidence>
<dbReference type="InterPro" id="IPR003593">
    <property type="entry name" value="AAA+_ATPase"/>
</dbReference>
<protein>
    <submittedName>
        <fullName evidence="14">Multidrug resistance-associated protein</fullName>
    </submittedName>
</protein>
<evidence type="ECO:0000256" key="6">
    <source>
        <dbReference type="ARBA" id="ARBA00022840"/>
    </source>
</evidence>
<sequence length="1483" mass="162432">MSLGNYTDVCRDGSFGPGVPRIDDCRGGFDFTVTFEESVFSVLPACILLLVLPLRLLSLRGRPCKTRRSWLRELKLAGFTALGVLQAVLLAFFAKNHEEYRPLLIASGTLQLLAVVFLGLLSQWEHRNATRPSFLISAYLALTIILDSARARTQSFINGQDTVAGLLIAIVVAKVVLLVIETRDKTAILFPEYAETSPELRASLFSRAFFIWLLPLLVKGFKGVLSSQNLPTINEMLASPQLAAKVEARWERRTVMGNHSLMFDVLFSFPKEVSIILISSTIQVGLTICQPFLIEDITKYLIDPQSQMNTGYGLLGGFVCVSLGSALVIPWCFHYHFRLMIMARGALVSMIYAKLLRTRVNGVDQSTAFTLMTTDVEKIVDVAWRLLEPWYCILQIGICTYLLYRQLGAVCCVPIVVIFVTFGLVILAGYKVPRHQDSWFQAIETRVNLTAHTLSSLQSVKLLGLSDKMETDISKRRRGELLTSQNFRVRNCLALAASFCPTVLSPLITYGAYSIMRLVSHETPFPATTALTALSIISLISTPARQLLLAIPLGLQAIGSFSRIQAFLVLDETPVVPTAASSSTVVASGATGSASGTSSLHAPPREKDGERTPSFSIPEGVHGNAPAAGRGLALRFGPAEGVCFRPGSITAITGPIGCGKSTVLKGLLLAAEDAQEEEAKYLSRDIAYCAQTPWIFDGTVRDNIVGQSVLDPQWYQDVVRACELETDISRMPEGDATLVGSKGSRLSGGQRQRICLARALYADKTRAIFDDVTSALDGRTLCAVAERAFGKSGILRTKGTSVVLATHAVQILQEVDRVLLMGKTGEIIDAGTYTELAERHQDILQHQTRNTARSPGSPDSEAAEDKDKDEEEEEEAEPAYLTEYQLALETRLNDLQRQKGDWRSYAYYLGAMGWANFGFFVLLACAYVVFNSIFQVWLTWWAEDSYVGAHGLGYWLGLYGAWAVLITLMVLATPLFFFTRLALNASVTLHEDLLVAAMRAPMSIISKTDIGSLVNRFSQDIRLVDWQLPFNMILTLFAFLLCLAGVGFAISAVPYIAVGIPFLFGVLYLLQSCYLRTSRQLRLLEIELKAPIVSLFLDTIQGLATIRAFGWAKAYEHKSAALLDASQKPYYLLFCVQRWLLLVLALIVAGLQILVVGLSIGMRGTVTPSLVGLAIIQVAMLTETMSDLVMQWTEMETSLGAVTRIHGFTHETPREEHLGECGGAVAEAWPARGAIVFDDVSATYGTDTEESLALDGISFSLNPGEHVGICGRTGSGKSTLVSALLRLLPCHKGRILIDGIDIASLDPSVLRSKLNLVTQEPFLFPGSMRENLSPWTGRVSDSDATRALQQVDLWDKVAALGGLDAALEDTSFSHGQRQLFCLARALLRESRILVLDEPTGHIDPATDATIQRVIREGFRERTIIMIAHRLQSLVHFDKVIVLDSGRLVEFGAPGDLLADGASSFFGALYHASEGRQVDRESGS</sequence>
<feature type="transmembrane region" description="Helical" evidence="11">
    <location>
        <begin position="1139"/>
        <end position="1160"/>
    </location>
</feature>
<dbReference type="GO" id="GO:0005524">
    <property type="term" value="F:ATP binding"/>
    <property type="evidence" value="ECO:0007669"/>
    <property type="project" value="UniProtKB-KW"/>
</dbReference>
<dbReference type="PROSITE" id="PS00211">
    <property type="entry name" value="ABC_TRANSPORTER_1"/>
    <property type="match status" value="2"/>
</dbReference>
<dbReference type="CDD" id="cd18580">
    <property type="entry name" value="ABC_6TM_ABCC_D2"/>
    <property type="match status" value="1"/>
</dbReference>
<dbReference type="InterPro" id="IPR017871">
    <property type="entry name" value="ABC_transporter-like_CS"/>
</dbReference>
<evidence type="ECO:0000256" key="10">
    <source>
        <dbReference type="SAM" id="MobiDB-lite"/>
    </source>
</evidence>
<evidence type="ECO:0000256" key="7">
    <source>
        <dbReference type="ARBA" id="ARBA00022989"/>
    </source>
</evidence>
<reference evidence="14" key="2">
    <citation type="submission" date="2023-06" db="EMBL/GenBank/DDBJ databases">
        <authorList>
            <consortium name="Lawrence Berkeley National Laboratory"/>
            <person name="Haridas S."/>
            <person name="Hensen N."/>
            <person name="Bonometti L."/>
            <person name="Westerberg I."/>
            <person name="Brannstrom I.O."/>
            <person name="Guillou S."/>
            <person name="Cros-Aarteil S."/>
            <person name="Calhoun S."/>
            <person name="Kuo A."/>
            <person name="Mondo S."/>
            <person name="Pangilinan J."/>
            <person name="Riley R."/>
            <person name="Labutti K."/>
            <person name="Andreopoulos B."/>
            <person name="Lipzen A."/>
            <person name="Chen C."/>
            <person name="Yanf M."/>
            <person name="Daum C."/>
            <person name="Ng V."/>
            <person name="Clum A."/>
            <person name="Steindorff A."/>
            <person name="Ohm R."/>
            <person name="Martin F."/>
            <person name="Silar P."/>
            <person name="Natvig D."/>
            <person name="Lalanne C."/>
            <person name="Gautier V."/>
            <person name="Ament-Velasquez S.L."/>
            <person name="Kruys A."/>
            <person name="Hutchinson M.I."/>
            <person name="Powell A.J."/>
            <person name="Barry K."/>
            <person name="Miller A.N."/>
            <person name="Grigoriev I.V."/>
            <person name="Debuchy R."/>
            <person name="Gladieux P."/>
            <person name="Thoren M.H."/>
            <person name="Johannesson H."/>
        </authorList>
    </citation>
    <scope>NUCLEOTIDE SEQUENCE</scope>
    <source>
        <strain evidence="14">CBS 314.62</strain>
    </source>
</reference>
<dbReference type="GO" id="GO:0005886">
    <property type="term" value="C:plasma membrane"/>
    <property type="evidence" value="ECO:0007669"/>
    <property type="project" value="UniProtKB-SubCell"/>
</dbReference>
<dbReference type="CDD" id="cd03244">
    <property type="entry name" value="ABCC_MRP_domain2"/>
    <property type="match status" value="1"/>
</dbReference>
<dbReference type="InterPro" id="IPR044746">
    <property type="entry name" value="ABCC_6TM_D1"/>
</dbReference>
<feature type="transmembrane region" description="Helical" evidence="11">
    <location>
        <begin position="76"/>
        <end position="94"/>
    </location>
</feature>
<feature type="transmembrane region" description="Helical" evidence="11">
    <location>
        <begin position="314"/>
        <end position="337"/>
    </location>
</feature>
<dbReference type="InterPro" id="IPR044726">
    <property type="entry name" value="ABCC_6TM_D2"/>
</dbReference>
<keyword evidence="15" id="KW-1185">Reference proteome</keyword>
<dbReference type="EMBL" id="JAULSO010000001">
    <property type="protein sequence ID" value="KAK3695795.1"/>
    <property type="molecule type" value="Genomic_DNA"/>
</dbReference>
<dbReference type="SMART" id="SM00382">
    <property type="entry name" value="AAA"/>
    <property type="match status" value="2"/>
</dbReference>
<feature type="domain" description="ABC transporter" evidence="12">
    <location>
        <begin position="621"/>
        <end position="849"/>
    </location>
</feature>
<accession>A0AAE0XLT8</accession>
<dbReference type="Pfam" id="PF24357">
    <property type="entry name" value="TMD0_ABC"/>
    <property type="match status" value="1"/>
</dbReference>
<evidence type="ECO:0000313" key="15">
    <source>
        <dbReference type="Proteomes" id="UP001270362"/>
    </source>
</evidence>
<dbReference type="InterPro" id="IPR050173">
    <property type="entry name" value="ABC_transporter_C-like"/>
</dbReference>
<evidence type="ECO:0000256" key="4">
    <source>
        <dbReference type="ARBA" id="ARBA00022692"/>
    </source>
</evidence>
<feature type="transmembrane region" description="Helical" evidence="11">
    <location>
        <begin position="1056"/>
        <end position="1075"/>
    </location>
</feature>
<feature type="transmembrane region" description="Helical" evidence="11">
    <location>
        <begin position="38"/>
        <end position="56"/>
    </location>
</feature>
<feature type="transmembrane region" description="Helical" evidence="11">
    <location>
        <begin position="133"/>
        <end position="151"/>
    </location>
</feature>
<feature type="transmembrane region" description="Helical" evidence="11">
    <location>
        <begin position="100"/>
        <end position="121"/>
    </location>
</feature>
<dbReference type="CDD" id="cd18579">
    <property type="entry name" value="ABC_6TM_ABCC_D1"/>
    <property type="match status" value="1"/>
</dbReference>
<feature type="compositionally biased region" description="Low complexity" evidence="10">
    <location>
        <begin position="587"/>
        <end position="599"/>
    </location>
</feature>
<evidence type="ECO:0000256" key="8">
    <source>
        <dbReference type="ARBA" id="ARBA00023136"/>
    </source>
</evidence>
<feature type="region of interest" description="Disordered" evidence="10">
    <location>
        <begin position="587"/>
        <end position="621"/>
    </location>
</feature>
<feature type="domain" description="ABC transmembrane type-1" evidence="13">
    <location>
        <begin position="914"/>
        <end position="1197"/>
    </location>
</feature>
<dbReference type="PROSITE" id="PS50929">
    <property type="entry name" value="ABC_TM1F"/>
    <property type="match status" value="2"/>
</dbReference>
<feature type="region of interest" description="Disordered" evidence="10">
    <location>
        <begin position="846"/>
        <end position="878"/>
    </location>
</feature>
<dbReference type="GO" id="GO:0016887">
    <property type="term" value="F:ATP hydrolysis activity"/>
    <property type="evidence" value="ECO:0007669"/>
    <property type="project" value="InterPro"/>
</dbReference>
<feature type="transmembrane region" description="Helical" evidence="11">
    <location>
        <begin position="163"/>
        <end position="180"/>
    </location>
</feature>
<keyword evidence="8 11" id="KW-0472">Membrane</keyword>
<feature type="compositionally biased region" description="Acidic residues" evidence="10">
    <location>
        <begin position="861"/>
        <end position="877"/>
    </location>
</feature>
<keyword evidence="2" id="KW-0813">Transport</keyword>
<dbReference type="Gene3D" id="3.40.50.300">
    <property type="entry name" value="P-loop containing nucleotide triphosphate hydrolases"/>
    <property type="match status" value="2"/>
</dbReference>
<dbReference type="SUPFAM" id="SSF52540">
    <property type="entry name" value="P-loop containing nucleoside triphosphate hydrolases"/>
    <property type="match status" value="2"/>
</dbReference>
<dbReference type="InterPro" id="IPR027417">
    <property type="entry name" value="P-loop_NTPase"/>
</dbReference>
<keyword evidence="5" id="KW-0547">Nucleotide-binding</keyword>
<dbReference type="SUPFAM" id="SSF90123">
    <property type="entry name" value="ABC transporter transmembrane region"/>
    <property type="match status" value="2"/>
</dbReference>
<dbReference type="InterPro" id="IPR003439">
    <property type="entry name" value="ABC_transporter-like_ATP-bd"/>
</dbReference>
<dbReference type="FunFam" id="3.40.50.300:FF:000838">
    <property type="entry name" value="ABC multidrug transporter (Eurofung)"/>
    <property type="match status" value="1"/>
</dbReference>
<dbReference type="InterPro" id="IPR036640">
    <property type="entry name" value="ABC1_TM_sf"/>
</dbReference>
<dbReference type="FunFam" id="1.20.1560.10:FF:000066">
    <property type="entry name" value="ABC multidrug transporter (Eurofung)"/>
    <property type="match status" value="1"/>
</dbReference>
<evidence type="ECO:0000256" key="11">
    <source>
        <dbReference type="SAM" id="Phobius"/>
    </source>
</evidence>
<evidence type="ECO:0000256" key="9">
    <source>
        <dbReference type="ARBA" id="ARBA00023180"/>
    </source>
</evidence>
<feature type="transmembrane region" description="Helical" evidence="11">
    <location>
        <begin position="1028"/>
        <end position="1050"/>
    </location>
</feature>
<dbReference type="Gene3D" id="1.20.1560.10">
    <property type="entry name" value="ABC transporter type 1, transmembrane domain"/>
    <property type="match status" value="2"/>
</dbReference>
<comment type="subcellular location">
    <subcellularLocation>
        <location evidence="1">Cell membrane</location>
        <topology evidence="1">Multi-pass membrane protein</topology>
    </subcellularLocation>
</comment>
<evidence type="ECO:0000259" key="12">
    <source>
        <dbReference type="PROSITE" id="PS50893"/>
    </source>
</evidence>
<feature type="transmembrane region" description="Helical" evidence="11">
    <location>
        <begin position="954"/>
        <end position="978"/>
    </location>
</feature>
<feature type="domain" description="ABC transporter" evidence="12">
    <location>
        <begin position="1235"/>
        <end position="1469"/>
    </location>
</feature>
<keyword evidence="7 11" id="KW-1133">Transmembrane helix</keyword>
<dbReference type="InterPro" id="IPR056227">
    <property type="entry name" value="TMD0_ABC"/>
</dbReference>
<dbReference type="Pfam" id="PF00664">
    <property type="entry name" value="ABC_membrane"/>
    <property type="match status" value="2"/>
</dbReference>
<name>A0AAE0XLT8_9PEZI</name>
<dbReference type="Pfam" id="PF00005">
    <property type="entry name" value="ABC_tran"/>
    <property type="match status" value="2"/>
</dbReference>
<evidence type="ECO:0000256" key="5">
    <source>
        <dbReference type="ARBA" id="ARBA00022741"/>
    </source>
</evidence>
<dbReference type="Proteomes" id="UP001270362">
    <property type="component" value="Unassembled WGS sequence"/>
</dbReference>
<dbReference type="PROSITE" id="PS50893">
    <property type="entry name" value="ABC_TRANSPORTER_2"/>
    <property type="match status" value="2"/>
</dbReference>
<keyword evidence="9" id="KW-0325">Glycoprotein</keyword>
<evidence type="ECO:0000259" key="13">
    <source>
        <dbReference type="PROSITE" id="PS50929"/>
    </source>
</evidence>
<evidence type="ECO:0000256" key="3">
    <source>
        <dbReference type="ARBA" id="ARBA00022475"/>
    </source>
</evidence>
<comment type="caution">
    <text evidence="14">The sequence shown here is derived from an EMBL/GenBank/DDBJ whole genome shotgun (WGS) entry which is preliminary data.</text>
</comment>
<gene>
    <name evidence="14" type="ORF">B0T22DRAFT_399238</name>
</gene>
<feature type="domain" description="ABC transmembrane type-1" evidence="13">
    <location>
        <begin position="275"/>
        <end position="556"/>
    </location>
</feature>